<reference evidence="3 4" key="1">
    <citation type="submission" date="2024-09" db="EMBL/GenBank/DDBJ databases">
        <authorList>
            <person name="Sun Q."/>
            <person name="Mori K."/>
        </authorList>
    </citation>
    <scope>NUCLEOTIDE SEQUENCE [LARGE SCALE GENOMIC DNA]</scope>
    <source>
        <strain evidence="3 4">CCM 4839</strain>
    </source>
</reference>
<evidence type="ECO:0000256" key="1">
    <source>
        <dbReference type="SAM" id="SignalP"/>
    </source>
</evidence>
<dbReference type="RefSeq" id="WP_204818350.1">
    <property type="nucleotide sequence ID" value="NZ_JANHOF010000004.1"/>
</dbReference>
<evidence type="ECO:0000259" key="2">
    <source>
        <dbReference type="PROSITE" id="PS51272"/>
    </source>
</evidence>
<accession>A0ABV6J538</accession>
<keyword evidence="4" id="KW-1185">Reference proteome</keyword>
<dbReference type="PROSITE" id="PS51272">
    <property type="entry name" value="SLH"/>
    <property type="match status" value="2"/>
</dbReference>
<comment type="caution">
    <text evidence="3">The sequence shown here is derived from an EMBL/GenBank/DDBJ whole genome shotgun (WGS) entry which is preliminary data.</text>
</comment>
<gene>
    <name evidence="3" type="ORF">ACFFJ8_06265</name>
</gene>
<dbReference type="Pfam" id="PF00395">
    <property type="entry name" value="SLH"/>
    <property type="match status" value="2"/>
</dbReference>
<feature type="chain" id="PRO_5045336815" evidence="1">
    <location>
        <begin position="28"/>
        <end position="904"/>
    </location>
</feature>
<evidence type="ECO:0000313" key="4">
    <source>
        <dbReference type="Proteomes" id="UP001589818"/>
    </source>
</evidence>
<sequence>MHKQNKWKRMLSSITILALLLTGASSLGQKAGAEGASASSFSDVAQSHWASKHIAKLGLQGIIQGYNGQFKPNDNVTQQEALVMAIRFIGKESEVSKDEEIVFPASFKVGEYFKPYVIEAMRLKLIDRDEEFKLAEADPKTEWGSRKASREWVTKLIVKAIGEQKKAEQMAGTPSSFADANAIGAKYAGYVNAAVSLELIKGIAGNKFDPKGFITRASIATIFSRSENIYPVAYAGQLNGIISSKSQSSIGLYSDKNEKTYTLTSDSLLYSYDSEKAITLDEFSLHTDVMLIADSAGKVLYLEQLSDTQKVEKLSGTVARVIPSSNVVWLAKDNDPNPIIINYDNGLVVTDASGATIPVTDLSVDSVVEITRDTYREKPIIISIQVQSAPVNKTSQGVVKAVQASPASITIANSTTGTTETYNVQNPVDIIWQGTITQDLSQVRVGDTISFDVKNSVVTKITVQQTTAKTIRGQFYSASTDSKTLQFVNNGKLEAKFVTDAVDVRVEGLSSATLSDLFKDDQLEMTLNDKDQVTSVKVLNRKIEVSNGGIIVSYDVDLKALIVRDAATNKLVPVYLTEKTKIENYGIAINLKDVAPLLTKNRKVSVGYAGDKAVFLEFVFKYTGTVTSLNTSSSTLSLALTNGSSLSIPMSQYPAVEILGKTSATIADVKVGSVVSVMLNNEQDRVVQLQVHTTNQHEIVSIDTSAKKIRLKNADQSTTELFISSWELYNELGEKIGIGNLSTGQLVNVTYVGKTPTSLKTVPVTVGRIASITPDKVSVTTMNGTVADIALGSTYSVVKNGITSGSAANLQVGDRVDVRKDTKDQVLITVNSGVSRKYWKYDAAANEIYLKRLNINDNEYKFKLTSSVKLSQGDTAISVSQLSDGDQVLVYFYQGVLLEIVKVS</sequence>
<organism evidence="3 4">
    <name type="scientific">Paenibacillus mendelii</name>
    <dbReference type="NCBI Taxonomy" id="206163"/>
    <lineage>
        <taxon>Bacteria</taxon>
        <taxon>Bacillati</taxon>
        <taxon>Bacillota</taxon>
        <taxon>Bacilli</taxon>
        <taxon>Bacillales</taxon>
        <taxon>Paenibacillaceae</taxon>
        <taxon>Paenibacillus</taxon>
    </lineage>
</organism>
<feature type="domain" description="SLH" evidence="2">
    <location>
        <begin position="37"/>
        <end position="99"/>
    </location>
</feature>
<protein>
    <submittedName>
        <fullName evidence="3">S-layer homology domain-containing protein</fullName>
    </submittedName>
</protein>
<dbReference type="Proteomes" id="UP001589818">
    <property type="component" value="Unassembled WGS sequence"/>
</dbReference>
<proteinExistence type="predicted"/>
<dbReference type="InterPro" id="IPR001119">
    <property type="entry name" value="SLH_dom"/>
</dbReference>
<name>A0ABV6J538_9BACL</name>
<feature type="domain" description="SLH" evidence="2">
    <location>
        <begin position="174"/>
        <end position="237"/>
    </location>
</feature>
<keyword evidence="1" id="KW-0732">Signal</keyword>
<dbReference type="EMBL" id="JBHLVF010000010">
    <property type="protein sequence ID" value="MFC0390975.1"/>
    <property type="molecule type" value="Genomic_DNA"/>
</dbReference>
<feature type="signal peptide" evidence="1">
    <location>
        <begin position="1"/>
        <end position="27"/>
    </location>
</feature>
<evidence type="ECO:0000313" key="3">
    <source>
        <dbReference type="EMBL" id="MFC0390975.1"/>
    </source>
</evidence>